<gene>
    <name evidence="1" type="ORF">BQ8482_300049</name>
</gene>
<evidence type="ECO:0000313" key="1">
    <source>
        <dbReference type="EMBL" id="SJM32678.1"/>
    </source>
</evidence>
<proteinExistence type="predicted"/>
<dbReference type="EMBL" id="FUIG01000038">
    <property type="protein sequence ID" value="SJM32678.1"/>
    <property type="molecule type" value="Genomic_DNA"/>
</dbReference>
<protein>
    <submittedName>
        <fullName evidence="1">Uncharacterized protein</fullName>
    </submittedName>
</protein>
<organism evidence="1 2">
    <name type="scientific">Mesorhizobium delmotii</name>
    <dbReference type="NCBI Taxonomy" id="1631247"/>
    <lineage>
        <taxon>Bacteria</taxon>
        <taxon>Pseudomonadati</taxon>
        <taxon>Pseudomonadota</taxon>
        <taxon>Alphaproteobacteria</taxon>
        <taxon>Hyphomicrobiales</taxon>
        <taxon>Phyllobacteriaceae</taxon>
        <taxon>Mesorhizobium</taxon>
    </lineage>
</organism>
<reference evidence="2" key="1">
    <citation type="submission" date="2016-12" db="EMBL/GenBank/DDBJ databases">
        <authorList>
            <person name="Brunel B."/>
        </authorList>
    </citation>
    <scope>NUCLEOTIDE SEQUENCE [LARGE SCALE GENOMIC DNA]</scope>
</reference>
<accession>A0A2P9ANE2</accession>
<evidence type="ECO:0000313" key="2">
    <source>
        <dbReference type="Proteomes" id="UP000245698"/>
    </source>
</evidence>
<name>A0A2P9ANE2_9HYPH</name>
<dbReference type="AlphaFoldDB" id="A0A2P9ANE2"/>
<keyword evidence="2" id="KW-1185">Reference proteome</keyword>
<sequence length="159" mass="17359">MIALAASNDVTALRLTLFDEILPRHLERRFDRFRATAHQIDMRQPRWRVLDEPIAEALGGLGGEETSMSVGDPVELAVQRGNYVGMSMAEAGDRGSARGVDIVLAARIDQFDPLASDGNGQAAMDLTVKEMSHSFLVGKRWMLKAGVGDGKGRRHGLED</sequence>
<dbReference type="Proteomes" id="UP000245698">
    <property type="component" value="Unassembled WGS sequence"/>
</dbReference>